<comment type="caution">
    <text evidence="3">The sequence shown here is derived from an EMBL/GenBank/DDBJ whole genome shotgun (WGS) entry which is preliminary data.</text>
</comment>
<feature type="coiled-coil region" evidence="1">
    <location>
        <begin position="381"/>
        <end position="415"/>
    </location>
</feature>
<dbReference type="InterPro" id="IPR004919">
    <property type="entry name" value="GmrSD_N"/>
</dbReference>
<accession>A0ABT8T9C5</accession>
<organism evidence="3 4">
    <name type="scientific">Campylobacter magnus</name>
    <dbReference type="NCBI Taxonomy" id="3026462"/>
    <lineage>
        <taxon>Bacteria</taxon>
        <taxon>Pseudomonadati</taxon>
        <taxon>Campylobacterota</taxon>
        <taxon>Epsilonproteobacteria</taxon>
        <taxon>Campylobacterales</taxon>
        <taxon>Campylobacteraceae</taxon>
        <taxon>Campylobacter</taxon>
    </lineage>
</organism>
<reference evidence="3 4" key="1">
    <citation type="submission" date="2023-06" db="EMBL/GenBank/DDBJ databases">
        <title>Campylobacter magnum sp. nov., isolated from cecal contents of domestic pigs (Sus scrofa domesticus).</title>
        <authorList>
            <person name="Papic B."/>
            <person name="Gruntar I."/>
        </authorList>
    </citation>
    <scope>NUCLEOTIDE SEQUENCE [LARGE SCALE GENOMIC DNA]</scope>
    <source>
        <strain evidence="4">34484-21</strain>
    </source>
</reference>
<protein>
    <submittedName>
        <fullName evidence="3">DUF262 domain-containing protein</fullName>
    </submittedName>
</protein>
<sequence>MEKLQECVNKIQSNLDEMKKLLEPQKKEGDLDIIKSVKELILDENYYFIPEYQRGYKWDENNINALLNDIAEFLEYKNNDKKFYCMQPIIVLEDGDKWRVLDGQQRLTTFYILCKYLKLDIKSSIEYKTREKSKNFLEEIEERAQSNDEKCIDFYFMKNAYNVIKEWFKKRIDAKEKIKKLLQANKQDEKYMGCIWYKIENESSTEEDVFSRVNSGKIPLTNAELIKARILNIKNFENGAKATQAEIANEWDNIEYSLQNEEFFGFLVQNGKKYTNKIELLFEIYYEISNDDKSKKIKADIQKGEHTIFEFINKKLDENENIDFWKEIKSIYLTLKSWFNEPELYNLIGFILNVGIEEISKIYEKSKCENTTKTEFKAFCKERIKEKILNLEDNKKDVEKIIDELNYENKKLETQNILLLFNIIAYKDAKQKFSFVRYKNEKWSLEHIHSQHDNPAETIKDEKQRQQFVEDAKKSLGDKANDIEDYKAEDENDEKFNEIVKKISEISSDNEVALHGIGNLALLSCGDNASLSNNIFSVKRKRIKELDEKGHFIPMCTKNTFMKYYSGDIKDTIRWTSEDSQDYKNRIIESIKEFFDGEEK</sequence>
<evidence type="ECO:0000259" key="2">
    <source>
        <dbReference type="Pfam" id="PF03235"/>
    </source>
</evidence>
<gene>
    <name evidence="3" type="ORF">Q2362_08390</name>
</gene>
<dbReference type="Pfam" id="PF03235">
    <property type="entry name" value="GmrSD_N"/>
    <property type="match status" value="1"/>
</dbReference>
<dbReference type="Proteomes" id="UP001171111">
    <property type="component" value="Unassembled WGS sequence"/>
</dbReference>
<evidence type="ECO:0000256" key="1">
    <source>
        <dbReference type="SAM" id="Coils"/>
    </source>
</evidence>
<feature type="domain" description="GmrSD restriction endonucleases N-terminal" evidence="2">
    <location>
        <begin position="38"/>
        <end position="230"/>
    </location>
</feature>
<dbReference type="EMBL" id="JAULJQ010000014">
    <property type="protein sequence ID" value="MDO2410100.1"/>
    <property type="molecule type" value="Genomic_DNA"/>
</dbReference>
<dbReference type="PANTHER" id="PTHR35149:SF1">
    <property type="entry name" value="DUF5655 DOMAIN-CONTAINING PROTEIN"/>
    <property type="match status" value="1"/>
</dbReference>
<dbReference type="RefSeq" id="WP_302244888.1">
    <property type="nucleotide sequence ID" value="NZ_JAULJQ010000014.1"/>
</dbReference>
<dbReference type="PANTHER" id="PTHR35149">
    <property type="entry name" value="SLL5132 PROTEIN"/>
    <property type="match status" value="1"/>
</dbReference>
<proteinExistence type="predicted"/>
<keyword evidence="1" id="KW-0175">Coiled coil</keyword>
<evidence type="ECO:0000313" key="4">
    <source>
        <dbReference type="Proteomes" id="UP001171111"/>
    </source>
</evidence>
<keyword evidence="4" id="KW-1185">Reference proteome</keyword>
<name>A0ABT8T9C5_9BACT</name>
<evidence type="ECO:0000313" key="3">
    <source>
        <dbReference type="EMBL" id="MDO2410100.1"/>
    </source>
</evidence>